<reference evidence="8 9" key="2">
    <citation type="journal article" date="2011" name="J. Bacteriol.">
        <title>Genomes of three methylotrophs from a single niche uncover genetic and metabolic divergence of Methylophilaceae.</title>
        <authorList>
            <person name="Lapidus A."/>
            <person name="Clum A."/>
            <person name="Labutti K."/>
            <person name="Kaluzhnaya M.G."/>
            <person name="Lim S."/>
            <person name="Beck D.A."/>
            <person name="Glavina Del Rio T."/>
            <person name="Nolan M."/>
            <person name="Mavromatis K."/>
            <person name="Huntemann M."/>
            <person name="Lucas S."/>
            <person name="Lidstrom M.E."/>
            <person name="Ivanova N."/>
            <person name="Chistoserdova L."/>
        </authorList>
    </citation>
    <scope>NUCLEOTIDE SEQUENCE [LARGE SCALE GENOMIC DNA]</scope>
    <source>
        <strain evidence="8 9">SIP3-4</strain>
    </source>
</reference>
<dbReference type="RefSeq" id="WP_015830758.1">
    <property type="nucleotide sequence ID" value="NC_012969.1"/>
</dbReference>
<accession>C6X7G9</accession>
<dbReference type="AlphaFoldDB" id="C6X7G9"/>
<dbReference type="KEGG" id="mei:Msip34_2192"/>
<comment type="similarity">
    <text evidence="2 5">Belongs to the RecX family.</text>
</comment>
<dbReference type="STRING" id="582744.Msip34_2192"/>
<dbReference type="PANTHER" id="PTHR33602:SF1">
    <property type="entry name" value="REGULATORY PROTEIN RECX FAMILY PROTEIN"/>
    <property type="match status" value="1"/>
</dbReference>
<evidence type="ECO:0000256" key="3">
    <source>
        <dbReference type="ARBA" id="ARBA00018111"/>
    </source>
</evidence>
<feature type="domain" description="RecX second three-helical" evidence="6">
    <location>
        <begin position="95"/>
        <end position="134"/>
    </location>
</feature>
<dbReference type="InterPro" id="IPR053925">
    <property type="entry name" value="RecX_HTH_3rd"/>
</dbReference>
<proteinExistence type="inferred from homology"/>
<comment type="function">
    <text evidence="5">Modulates RecA activity.</text>
</comment>
<dbReference type="Pfam" id="PF21981">
    <property type="entry name" value="RecX_HTH3"/>
    <property type="match status" value="1"/>
</dbReference>
<protein>
    <recommendedName>
        <fullName evidence="3 5">Regulatory protein RecX</fullName>
    </recommendedName>
</protein>
<keyword evidence="4 5" id="KW-0963">Cytoplasm</keyword>
<evidence type="ECO:0000313" key="9">
    <source>
        <dbReference type="Proteomes" id="UP000002743"/>
    </source>
</evidence>
<dbReference type="Pfam" id="PF02631">
    <property type="entry name" value="RecX_HTH2"/>
    <property type="match status" value="1"/>
</dbReference>
<evidence type="ECO:0000259" key="6">
    <source>
        <dbReference type="Pfam" id="PF02631"/>
    </source>
</evidence>
<evidence type="ECO:0000256" key="2">
    <source>
        <dbReference type="ARBA" id="ARBA00009695"/>
    </source>
</evidence>
<dbReference type="PANTHER" id="PTHR33602">
    <property type="entry name" value="REGULATORY PROTEIN RECX FAMILY PROTEIN"/>
    <property type="match status" value="1"/>
</dbReference>
<dbReference type="InterPro" id="IPR053924">
    <property type="entry name" value="RecX_HTH_2nd"/>
</dbReference>
<dbReference type="OrthoDB" id="5295441at2"/>
<sequence length="198" mass="22844">MTTAKSKAISALRERALALLARREHTALELKRKLMRKAQQPGSRRFPRQDAEDFAADADVVAQADVPEQPAIPDDELEEHVDQLLQDFKQRGWLSEQRFTEQVVHARQQKFGSMRIAHELKQKGVDETLIAEAMQQVKQDEFSHALQIYRKKFAQPPASREEWAKQARFMQSRGFSMDMIKRVINAGNQVETTDSEDR</sequence>
<evidence type="ECO:0000256" key="1">
    <source>
        <dbReference type="ARBA" id="ARBA00004496"/>
    </source>
</evidence>
<name>C6X7G9_METGS</name>
<evidence type="ECO:0000256" key="5">
    <source>
        <dbReference type="HAMAP-Rule" id="MF_01114"/>
    </source>
</evidence>
<dbReference type="InterPro" id="IPR036388">
    <property type="entry name" value="WH-like_DNA-bd_sf"/>
</dbReference>
<dbReference type="HOGENOM" id="CLU_066607_3_1_4"/>
<gene>
    <name evidence="5" type="primary">recX</name>
    <name evidence="8" type="ordered locus">Msip34_2192</name>
</gene>
<organism evidence="8 9">
    <name type="scientific">Methylovorus glucosotrophus (strain SIP3-4)</name>
    <dbReference type="NCBI Taxonomy" id="582744"/>
    <lineage>
        <taxon>Bacteria</taxon>
        <taxon>Pseudomonadati</taxon>
        <taxon>Pseudomonadota</taxon>
        <taxon>Betaproteobacteria</taxon>
        <taxon>Nitrosomonadales</taxon>
        <taxon>Methylophilaceae</taxon>
        <taxon>Methylovorus</taxon>
    </lineage>
</organism>
<dbReference type="eggNOG" id="COG2137">
    <property type="taxonomic scope" value="Bacteria"/>
</dbReference>
<evidence type="ECO:0000313" key="8">
    <source>
        <dbReference type="EMBL" id="ACT51434.1"/>
    </source>
</evidence>
<dbReference type="Proteomes" id="UP000002743">
    <property type="component" value="Chromosome"/>
</dbReference>
<evidence type="ECO:0000259" key="7">
    <source>
        <dbReference type="Pfam" id="PF21981"/>
    </source>
</evidence>
<evidence type="ECO:0000256" key="4">
    <source>
        <dbReference type="ARBA" id="ARBA00022490"/>
    </source>
</evidence>
<reference evidence="9" key="1">
    <citation type="submission" date="2009-07" db="EMBL/GenBank/DDBJ databases">
        <title>Complete sequence of chromosome of Methylovorus sp. SIP3-4.</title>
        <authorList>
            <person name="Lucas S."/>
            <person name="Copeland A."/>
            <person name="Lapidus A."/>
            <person name="Glavina del Rio T."/>
            <person name="Tice H."/>
            <person name="Bruce D."/>
            <person name="Goodwin L."/>
            <person name="Pitluck S."/>
            <person name="Clum A."/>
            <person name="Larimer F."/>
            <person name="Land M."/>
            <person name="Hauser L."/>
            <person name="Kyrpides N."/>
            <person name="Mikhailova N."/>
            <person name="Kayluzhnaya M."/>
            <person name="Chistoserdova L."/>
        </authorList>
    </citation>
    <scope>NUCLEOTIDE SEQUENCE [LARGE SCALE GENOMIC DNA]</scope>
    <source>
        <strain evidence="9">SIP3-4</strain>
    </source>
</reference>
<dbReference type="Gene3D" id="1.10.10.10">
    <property type="entry name" value="Winged helix-like DNA-binding domain superfamily/Winged helix DNA-binding domain"/>
    <property type="match status" value="3"/>
</dbReference>
<comment type="subcellular location">
    <subcellularLocation>
        <location evidence="1 5">Cytoplasm</location>
    </subcellularLocation>
</comment>
<dbReference type="GO" id="GO:0005737">
    <property type="term" value="C:cytoplasm"/>
    <property type="evidence" value="ECO:0007669"/>
    <property type="project" value="UniProtKB-SubCell"/>
</dbReference>
<dbReference type="GO" id="GO:0006282">
    <property type="term" value="P:regulation of DNA repair"/>
    <property type="evidence" value="ECO:0007669"/>
    <property type="project" value="UniProtKB-UniRule"/>
</dbReference>
<dbReference type="EMBL" id="CP001674">
    <property type="protein sequence ID" value="ACT51434.1"/>
    <property type="molecule type" value="Genomic_DNA"/>
</dbReference>
<feature type="domain" description="RecX third three-helical" evidence="7">
    <location>
        <begin position="140"/>
        <end position="184"/>
    </location>
</feature>
<dbReference type="InterPro" id="IPR003783">
    <property type="entry name" value="Regulatory_RecX"/>
</dbReference>
<keyword evidence="9" id="KW-1185">Reference proteome</keyword>
<dbReference type="HAMAP" id="MF_01114">
    <property type="entry name" value="RecX"/>
    <property type="match status" value="1"/>
</dbReference>